<dbReference type="Pfam" id="PF05651">
    <property type="entry name" value="Diacid_rec"/>
    <property type="match status" value="1"/>
</dbReference>
<reference evidence="6" key="1">
    <citation type="submission" date="2016-01" db="EMBL/GenBank/DDBJ databases">
        <authorList>
            <person name="Peeters C."/>
        </authorList>
    </citation>
    <scope>NUCLEOTIDE SEQUENCE</scope>
    <source>
        <strain evidence="6">LMG 29322</strain>
    </source>
</reference>
<dbReference type="PANTHER" id="PTHR33744">
    <property type="entry name" value="CARBOHYDRATE DIACID REGULATOR"/>
    <property type="match status" value="1"/>
</dbReference>
<feature type="domain" description="Putative sugar diacid recognition" evidence="3">
    <location>
        <begin position="5"/>
        <end position="137"/>
    </location>
</feature>
<proteinExistence type="inferred from homology"/>
<name>A0A158BSL4_9BURK</name>
<feature type="domain" description="PucR C-terminal helix-turn-helix" evidence="4">
    <location>
        <begin position="329"/>
        <end position="385"/>
    </location>
</feature>
<dbReference type="PANTHER" id="PTHR33744:SF15">
    <property type="entry name" value="CARBOHYDRATE DIACID REGULATOR"/>
    <property type="match status" value="1"/>
</dbReference>
<dbReference type="InterPro" id="IPR008599">
    <property type="entry name" value="Diacid_rec"/>
</dbReference>
<accession>A0A158BSL4</accession>
<dbReference type="InterPro" id="IPR025736">
    <property type="entry name" value="PucR_C-HTH_dom"/>
</dbReference>
<dbReference type="Pfam" id="PF17853">
    <property type="entry name" value="GGDEF_2"/>
    <property type="match status" value="1"/>
</dbReference>
<comment type="caution">
    <text evidence="6">The sequence shown here is derived from an EMBL/GenBank/DDBJ whole genome shotgun (WGS) entry which is preliminary data.</text>
</comment>
<organism evidence="6 7">
    <name type="scientific">Caballeronia hypogeia</name>
    <dbReference type="NCBI Taxonomy" id="1777140"/>
    <lineage>
        <taxon>Bacteria</taxon>
        <taxon>Pseudomonadati</taxon>
        <taxon>Pseudomonadota</taxon>
        <taxon>Betaproteobacteria</taxon>
        <taxon>Burkholderiales</taxon>
        <taxon>Burkholderiaceae</taxon>
        <taxon>Caballeronia</taxon>
    </lineage>
</organism>
<comment type="similarity">
    <text evidence="1">Belongs to the CdaR family.</text>
</comment>
<dbReference type="OrthoDB" id="8872837at2"/>
<evidence type="ECO:0000259" key="3">
    <source>
        <dbReference type="Pfam" id="PF05651"/>
    </source>
</evidence>
<dbReference type="RefSeq" id="WP_061169268.1">
    <property type="nucleotide sequence ID" value="NZ_FCOA02000014.1"/>
</dbReference>
<dbReference type="Pfam" id="PF13556">
    <property type="entry name" value="HTH_30"/>
    <property type="match status" value="1"/>
</dbReference>
<evidence type="ECO:0000259" key="5">
    <source>
        <dbReference type="Pfam" id="PF17853"/>
    </source>
</evidence>
<feature type="domain" description="CdaR GGDEF-like" evidence="5">
    <location>
        <begin position="147"/>
        <end position="276"/>
    </location>
</feature>
<dbReference type="InterPro" id="IPR041522">
    <property type="entry name" value="CdaR_GGDEF"/>
</dbReference>
<keyword evidence="2" id="KW-0175">Coiled coil</keyword>
<keyword evidence="7" id="KW-1185">Reference proteome</keyword>
<protein>
    <submittedName>
        <fullName evidence="6">Transcriptional regulator</fullName>
    </submittedName>
</protein>
<evidence type="ECO:0000313" key="6">
    <source>
        <dbReference type="EMBL" id="SAK72696.1"/>
    </source>
</evidence>
<evidence type="ECO:0000256" key="2">
    <source>
        <dbReference type="SAM" id="Coils"/>
    </source>
</evidence>
<dbReference type="STRING" id="1777140.AWB79_04110"/>
<dbReference type="AlphaFoldDB" id="A0A158BSL4"/>
<feature type="coiled-coil region" evidence="2">
    <location>
        <begin position="110"/>
        <end position="137"/>
    </location>
</feature>
<gene>
    <name evidence="6" type="ORF">AWB79_04110</name>
</gene>
<dbReference type="Gene3D" id="1.10.10.2840">
    <property type="entry name" value="PucR C-terminal helix-turn-helix domain"/>
    <property type="match status" value="1"/>
</dbReference>
<evidence type="ECO:0000313" key="7">
    <source>
        <dbReference type="Proteomes" id="UP000054851"/>
    </source>
</evidence>
<dbReference type="InterPro" id="IPR042070">
    <property type="entry name" value="PucR_C-HTH_sf"/>
</dbReference>
<evidence type="ECO:0000256" key="1">
    <source>
        <dbReference type="ARBA" id="ARBA00006754"/>
    </source>
</evidence>
<dbReference type="Proteomes" id="UP000054851">
    <property type="component" value="Unassembled WGS sequence"/>
</dbReference>
<sequence>MNGRIDSRLAAQIVEQATKVLPFDVNVMDAKGSVVASTDPSRVGSFHRGAQMVLGSACEVEIDQDAAERIPNTRPGVNLPLFVRERLVGVIGLTGMPAEVRQFGKLLQSMAQLILERDELTLELQREEHHKEEFVRQAILGSSPLSSVEVAAWAARIGIDLELTRSALICRFDPGQFEPGTTLTELDRIRDSISRECPHLIGTRVSMTDLAIFGSVVAAPSGPGRTEESARRLLADVRLKIRGICKTSFGLALGIALPGYEGLRQSWTSAVETLRIGTARARSPDEYYFSYYDHRLAVLLCGLTETWRTAEFSRPLELLLATERDGPLLLHTLKIWFEQGAQPKPTAEALGIHRNTLDYRLKKIKEATGLDLSRVDDFVMVYIALQRMGE</sequence>
<evidence type="ECO:0000259" key="4">
    <source>
        <dbReference type="Pfam" id="PF13556"/>
    </source>
</evidence>
<dbReference type="EMBL" id="FCOA02000014">
    <property type="protein sequence ID" value="SAK72696.1"/>
    <property type="molecule type" value="Genomic_DNA"/>
</dbReference>
<dbReference type="InterPro" id="IPR051448">
    <property type="entry name" value="CdaR-like_regulators"/>
</dbReference>